<gene>
    <name evidence="2" type="ORF">F3Y22_tig00110858pilonHSYRG00165</name>
</gene>
<keyword evidence="3" id="KW-1185">Reference proteome</keyword>
<accession>A0A6A2ZL17</accession>
<dbReference type="EMBL" id="VEPZ02001139">
    <property type="protein sequence ID" value="KAE8692167.1"/>
    <property type="molecule type" value="Genomic_DNA"/>
</dbReference>
<name>A0A6A2ZL17_HIBSY</name>
<protein>
    <submittedName>
        <fullName evidence="2">Uncharacterized protein</fullName>
    </submittedName>
</protein>
<proteinExistence type="predicted"/>
<evidence type="ECO:0000313" key="2">
    <source>
        <dbReference type="EMBL" id="KAE8692167.1"/>
    </source>
</evidence>
<dbReference type="Proteomes" id="UP000436088">
    <property type="component" value="Unassembled WGS sequence"/>
</dbReference>
<sequence>MVWCLLQRTLVLPIGNRVGPLGTSCASAPNYLREEEVHSTISQQSRFSHSKTHLLAFNKSAFDQLQGPNHFWLNKDYGNEEFLKKGGTILVVIGRFFENSEKVGRHPNVILEKVKLFQQRFPSVEIISFQDCISVCSVNDQIAFIAVADITNVIVVITGVAILKDEACFILSKDFKNPLVFPEKDLDIAMLNKDTLPRTTSFGEGFKNPKRLARRARLPHLLHSFLSQNERTRVLSGFSLVSLAGGKPAAIGHRTPPPATAAGHRNGGRNSPKTPPKRRSKRPKTDFGVVAFIATTEALVGPVPVETSAGLLETSGEVIVALKRRQGGWNSLELWSGGWDVAM</sequence>
<comment type="caution">
    <text evidence="2">The sequence shown here is derived from an EMBL/GenBank/DDBJ whole genome shotgun (WGS) entry which is preliminary data.</text>
</comment>
<evidence type="ECO:0000256" key="1">
    <source>
        <dbReference type="SAM" id="MobiDB-lite"/>
    </source>
</evidence>
<feature type="region of interest" description="Disordered" evidence="1">
    <location>
        <begin position="249"/>
        <end position="285"/>
    </location>
</feature>
<organism evidence="2 3">
    <name type="scientific">Hibiscus syriacus</name>
    <name type="common">Rose of Sharon</name>
    <dbReference type="NCBI Taxonomy" id="106335"/>
    <lineage>
        <taxon>Eukaryota</taxon>
        <taxon>Viridiplantae</taxon>
        <taxon>Streptophyta</taxon>
        <taxon>Embryophyta</taxon>
        <taxon>Tracheophyta</taxon>
        <taxon>Spermatophyta</taxon>
        <taxon>Magnoliopsida</taxon>
        <taxon>eudicotyledons</taxon>
        <taxon>Gunneridae</taxon>
        <taxon>Pentapetalae</taxon>
        <taxon>rosids</taxon>
        <taxon>malvids</taxon>
        <taxon>Malvales</taxon>
        <taxon>Malvaceae</taxon>
        <taxon>Malvoideae</taxon>
        <taxon>Hibiscus</taxon>
    </lineage>
</organism>
<evidence type="ECO:0000313" key="3">
    <source>
        <dbReference type="Proteomes" id="UP000436088"/>
    </source>
</evidence>
<dbReference type="AlphaFoldDB" id="A0A6A2ZL17"/>
<reference evidence="2" key="1">
    <citation type="submission" date="2019-09" db="EMBL/GenBank/DDBJ databases">
        <title>Draft genome information of white flower Hibiscus syriacus.</title>
        <authorList>
            <person name="Kim Y.-M."/>
        </authorList>
    </citation>
    <scope>NUCLEOTIDE SEQUENCE [LARGE SCALE GENOMIC DNA]</scope>
    <source>
        <strain evidence="2">YM2019G1</strain>
    </source>
</reference>